<dbReference type="Proteomes" id="UP000184212">
    <property type="component" value="Unassembled WGS sequence"/>
</dbReference>
<dbReference type="Pfam" id="PF13474">
    <property type="entry name" value="SnoaL_3"/>
    <property type="match status" value="1"/>
</dbReference>
<dbReference type="SUPFAM" id="SSF54427">
    <property type="entry name" value="NTF2-like"/>
    <property type="match status" value="1"/>
</dbReference>
<evidence type="ECO:0000313" key="2">
    <source>
        <dbReference type="EMBL" id="SHH52928.1"/>
    </source>
</evidence>
<gene>
    <name evidence="2" type="ORF">SAMN04488109_4215</name>
</gene>
<keyword evidence="3" id="KW-1185">Reference proteome</keyword>
<dbReference type="OrthoDB" id="9812295at2"/>
<organism evidence="2 3">
    <name type="scientific">Chryseolinea serpens</name>
    <dbReference type="NCBI Taxonomy" id="947013"/>
    <lineage>
        <taxon>Bacteria</taxon>
        <taxon>Pseudomonadati</taxon>
        <taxon>Bacteroidota</taxon>
        <taxon>Cytophagia</taxon>
        <taxon>Cytophagales</taxon>
        <taxon>Fulvivirgaceae</taxon>
        <taxon>Chryseolinea</taxon>
    </lineage>
</organism>
<evidence type="ECO:0000259" key="1">
    <source>
        <dbReference type="Pfam" id="PF13474"/>
    </source>
</evidence>
<feature type="domain" description="SnoaL-like" evidence="1">
    <location>
        <begin position="18"/>
        <end position="139"/>
    </location>
</feature>
<dbReference type="Gene3D" id="3.10.450.50">
    <property type="match status" value="1"/>
</dbReference>
<dbReference type="InterPro" id="IPR037401">
    <property type="entry name" value="SnoaL-like"/>
</dbReference>
<reference evidence="2 3" key="1">
    <citation type="submission" date="2016-11" db="EMBL/GenBank/DDBJ databases">
        <authorList>
            <person name="Jaros S."/>
            <person name="Januszkiewicz K."/>
            <person name="Wedrychowicz H."/>
        </authorList>
    </citation>
    <scope>NUCLEOTIDE SEQUENCE [LARGE SCALE GENOMIC DNA]</scope>
    <source>
        <strain evidence="2 3">DSM 24574</strain>
    </source>
</reference>
<name>A0A1M5TQH2_9BACT</name>
<dbReference type="STRING" id="947013.SAMN04488109_4215"/>
<sequence>MEQKITAPKKTVNNKAAVRKTIDDFMAALCNKDVKSMVAYYASDAVLFDVKPPLQVRGAIAWRHIWEACLPFFPPSFQVEIKDLVIHAGNDVAIAHYIFRLIATDKDHPAAQTWMRATTGFKKIQRKWKIVHEHGSVPFNPHTLQAQFTLEP</sequence>
<proteinExistence type="predicted"/>
<dbReference type="AlphaFoldDB" id="A0A1M5TQH2"/>
<accession>A0A1M5TQH2</accession>
<dbReference type="EMBL" id="FQWQ01000003">
    <property type="protein sequence ID" value="SHH52928.1"/>
    <property type="molecule type" value="Genomic_DNA"/>
</dbReference>
<dbReference type="RefSeq" id="WP_073137927.1">
    <property type="nucleotide sequence ID" value="NZ_FQWQ01000003.1"/>
</dbReference>
<evidence type="ECO:0000313" key="3">
    <source>
        <dbReference type="Proteomes" id="UP000184212"/>
    </source>
</evidence>
<dbReference type="InterPro" id="IPR032710">
    <property type="entry name" value="NTF2-like_dom_sf"/>
</dbReference>
<protein>
    <recommendedName>
        <fullName evidence="1">SnoaL-like domain-containing protein</fullName>
    </recommendedName>
</protein>